<dbReference type="SUPFAM" id="SSF54593">
    <property type="entry name" value="Glyoxalase/Bleomycin resistance protein/Dihydroxybiphenyl dioxygenase"/>
    <property type="match status" value="1"/>
</dbReference>
<dbReference type="RefSeq" id="WP_240261316.1">
    <property type="nucleotide sequence ID" value="NZ_CP092488.2"/>
</dbReference>
<protein>
    <submittedName>
        <fullName evidence="2">VOC family protein</fullName>
    </submittedName>
</protein>
<dbReference type="Proteomes" id="UP001055336">
    <property type="component" value="Chromosome"/>
</dbReference>
<dbReference type="Gene3D" id="3.10.180.10">
    <property type="entry name" value="2,3-Dihydroxybiphenyl 1,2-Dioxygenase, domain 1"/>
    <property type="match status" value="1"/>
</dbReference>
<keyword evidence="3" id="KW-1185">Reference proteome</keyword>
<dbReference type="InterPro" id="IPR004360">
    <property type="entry name" value="Glyas_Fos-R_dOase_dom"/>
</dbReference>
<name>A0ABY3VJK8_9MYCO</name>
<evidence type="ECO:0000313" key="2">
    <source>
        <dbReference type="EMBL" id="UMB69585.1"/>
    </source>
</evidence>
<proteinExistence type="predicted"/>
<dbReference type="InterPro" id="IPR037523">
    <property type="entry name" value="VOC_core"/>
</dbReference>
<organism evidence="2 3">
    <name type="scientific">Mycobacterium paraterrae</name>
    <dbReference type="NCBI Taxonomy" id="577492"/>
    <lineage>
        <taxon>Bacteria</taxon>
        <taxon>Bacillati</taxon>
        <taxon>Actinomycetota</taxon>
        <taxon>Actinomycetes</taxon>
        <taxon>Mycobacteriales</taxon>
        <taxon>Mycobacteriaceae</taxon>
        <taxon>Mycobacterium</taxon>
    </lineage>
</organism>
<dbReference type="InterPro" id="IPR029068">
    <property type="entry name" value="Glyas_Bleomycin-R_OHBP_Dase"/>
</dbReference>
<dbReference type="Pfam" id="PF00903">
    <property type="entry name" value="Glyoxalase"/>
    <property type="match status" value="1"/>
</dbReference>
<dbReference type="CDD" id="cd06587">
    <property type="entry name" value="VOC"/>
    <property type="match status" value="1"/>
</dbReference>
<reference evidence="2" key="1">
    <citation type="submission" date="2022-08" db="EMBL/GenBank/DDBJ databases">
        <title>Whole genome sequencing of non-tuberculosis mycobacteria type-strains.</title>
        <authorList>
            <person name="Igarashi Y."/>
            <person name="Osugi A."/>
            <person name="Mitarai S."/>
        </authorList>
    </citation>
    <scope>NUCLEOTIDE SEQUENCE</scope>
    <source>
        <strain evidence="2">DSM 45127</strain>
    </source>
</reference>
<accession>A0ABY3VJK8</accession>
<evidence type="ECO:0000313" key="3">
    <source>
        <dbReference type="Proteomes" id="UP001055336"/>
    </source>
</evidence>
<evidence type="ECO:0000259" key="1">
    <source>
        <dbReference type="PROSITE" id="PS51819"/>
    </source>
</evidence>
<feature type="domain" description="VOC" evidence="1">
    <location>
        <begin position="1"/>
        <end position="118"/>
    </location>
</feature>
<dbReference type="PROSITE" id="PS51819">
    <property type="entry name" value="VOC"/>
    <property type="match status" value="1"/>
</dbReference>
<dbReference type="EMBL" id="CP092488">
    <property type="protein sequence ID" value="UMB69585.1"/>
    <property type="molecule type" value="Genomic_DNA"/>
</dbReference>
<gene>
    <name evidence="2" type="ORF">MKK62_25170</name>
</gene>
<sequence>MLTTVVRVRSVSAAVDWYREKFGLEPIHVGFDGPDQPIAAYLIAGTVVALWQLPRRAERAAGEDRTYVVAVIDTDDLAPARNLLLDRGIEVGELCRSENHEYVWFYDLDGNRFELSRPLATQ</sequence>